<sequence>MIPRAREEVWRLGSGRESSGWTTGRLCVRKAVAGRRDSAQVKARRDQTGIGAEGLRKACAPGQGIL</sequence>
<dbReference type="KEGG" id="pfuw:KF707C_12070"/>
<evidence type="ECO:0000313" key="2">
    <source>
        <dbReference type="Proteomes" id="UP000218554"/>
    </source>
</evidence>
<dbReference type="AlphaFoldDB" id="A0AAD1FDP2"/>
<dbReference type="Proteomes" id="UP000218554">
    <property type="component" value="Chromosome"/>
</dbReference>
<reference evidence="1 2" key="2">
    <citation type="journal article" date="2017" name="Int. J. Syst. Evol. Microbiol.">
        <title>Pseudomonas furukawaii sp. nov., a polychlorinated biphenyl-degrading bacterium isolated from biphenyl-contaminated soil in Japan.</title>
        <authorList>
            <person name="Kimura N."/>
            <person name="Watanabe T."/>
            <person name="Suenaga H."/>
            <person name="Fujihara H."/>
            <person name="Futagami T."/>
            <person name="Goto M."/>
            <person name="Hanada S."/>
            <person name="Hirose J."/>
        </authorList>
    </citation>
    <scope>NUCLEOTIDE SEQUENCE [LARGE SCALE GENOMIC DNA]</scope>
    <source>
        <strain evidence="2">DSM 10086 / NBRC 110670 / KF707</strain>
    </source>
</reference>
<organism evidence="1 2">
    <name type="scientific">Metapseudomonas furukawaii</name>
    <name type="common">Pseudomonas furukawaii</name>
    <dbReference type="NCBI Taxonomy" id="1149133"/>
    <lineage>
        <taxon>Bacteria</taxon>
        <taxon>Pseudomonadati</taxon>
        <taxon>Pseudomonadota</taxon>
        <taxon>Gammaproteobacteria</taxon>
        <taxon>Pseudomonadales</taxon>
        <taxon>Pseudomonadaceae</taxon>
        <taxon>Metapseudomonas</taxon>
    </lineage>
</organism>
<protein>
    <submittedName>
        <fullName evidence="1">Uncharacterized protein</fullName>
    </submittedName>
</protein>
<evidence type="ECO:0000313" key="1">
    <source>
        <dbReference type="EMBL" id="BAU72895.1"/>
    </source>
</evidence>
<reference evidence="2" key="1">
    <citation type="submission" date="2015-05" db="EMBL/GenBank/DDBJ databases">
        <title>Draft genome sequencing of a biphenyl-degrading bacterium, Pseudomonas balearica KF707 (=NBRC110670).</title>
        <authorList>
            <person name="Kimura N."/>
            <person name="Hirose J."/>
            <person name="Watanabe T."/>
            <person name="Suenaga H."/>
            <person name="Fujihara H."/>
            <person name="Noguchi M."/>
            <person name="Hashimoto M."/>
            <person name="Shimodaira J."/>
            <person name="Tsuchikane K."/>
            <person name="Hosoyama A."/>
            <person name="Yamazoe A."/>
            <person name="Fujita N."/>
            <person name="Furukawa K."/>
        </authorList>
    </citation>
    <scope>NUCLEOTIDE SEQUENCE [LARGE SCALE GENOMIC DNA]</scope>
    <source>
        <strain evidence="2">DSM 10086 / NBRC 110670 / KF707</strain>
    </source>
</reference>
<proteinExistence type="predicted"/>
<keyword evidence="2" id="KW-1185">Reference proteome</keyword>
<dbReference type="EMBL" id="AP014862">
    <property type="protein sequence ID" value="BAU72895.1"/>
    <property type="molecule type" value="Genomic_DNA"/>
</dbReference>
<gene>
    <name evidence="1" type="ORF">KF707C_12070</name>
</gene>
<name>A0AAD1FDP2_METFU</name>
<accession>A0AAD1FDP2</accession>